<dbReference type="EMBL" id="SLZV01000001">
    <property type="protein sequence ID" value="TCS70235.1"/>
    <property type="molecule type" value="Genomic_DNA"/>
</dbReference>
<proteinExistence type="predicted"/>
<reference evidence="1 2" key="1">
    <citation type="submission" date="2019-03" db="EMBL/GenBank/DDBJ databases">
        <title>Genomic Encyclopedia of Type Strains, Phase IV (KMG-IV): sequencing the most valuable type-strain genomes for metagenomic binning, comparative biology and taxonomic classification.</title>
        <authorList>
            <person name="Goeker M."/>
        </authorList>
    </citation>
    <scope>NUCLEOTIDE SEQUENCE [LARGE SCALE GENOMIC DNA]</scope>
    <source>
        <strain evidence="1 2">DSM 103426</strain>
    </source>
</reference>
<gene>
    <name evidence="1" type="ORF">EDD74_10183</name>
</gene>
<evidence type="ECO:0000313" key="2">
    <source>
        <dbReference type="Proteomes" id="UP000294613"/>
    </source>
</evidence>
<sequence>MSQLQANHFSHITLRPYTPKTVKKSAFFSVNYPRPKGHGLVTAQSYERHTSPTFNPKRYCYLKWRYIIGWLTTPFTDKICSSVTVSGTKLPMPYSNNVFTIKILRSTRISYCNLISCQCTKECLDEQHIERFSL</sequence>
<protein>
    <submittedName>
        <fullName evidence="1">Uncharacterized protein</fullName>
    </submittedName>
</protein>
<dbReference type="Proteomes" id="UP000294613">
    <property type="component" value="Unassembled WGS sequence"/>
</dbReference>
<accession>A0A4R3JVB5</accession>
<name>A0A4R3JVB5_9FIRM</name>
<organism evidence="1 2">
    <name type="scientific">Faecalimonas umbilicata</name>
    <dbReference type="NCBI Taxonomy" id="1912855"/>
    <lineage>
        <taxon>Bacteria</taxon>
        <taxon>Bacillati</taxon>
        <taxon>Bacillota</taxon>
        <taxon>Clostridia</taxon>
        <taxon>Lachnospirales</taxon>
        <taxon>Lachnospiraceae</taxon>
        <taxon>Faecalimonas</taxon>
    </lineage>
</organism>
<evidence type="ECO:0000313" key="1">
    <source>
        <dbReference type="EMBL" id="TCS70235.1"/>
    </source>
</evidence>
<comment type="caution">
    <text evidence="1">The sequence shown here is derived from an EMBL/GenBank/DDBJ whole genome shotgun (WGS) entry which is preliminary data.</text>
</comment>
<dbReference type="AlphaFoldDB" id="A0A4R3JVB5"/>